<evidence type="ECO:0000313" key="2">
    <source>
        <dbReference type="Proteomes" id="UP001523566"/>
    </source>
</evidence>
<dbReference type="Proteomes" id="UP001523566">
    <property type="component" value="Unassembled WGS sequence"/>
</dbReference>
<protein>
    <submittedName>
        <fullName evidence="1">Uncharacterized protein</fullName>
    </submittedName>
</protein>
<sequence length="59" mass="7124">MRTETYHVYLDSQERQILIHSLNQLRNQQIEQGRYTDPIDELLYKTLTAPTKKLKIKYS</sequence>
<evidence type="ECO:0000313" key="1">
    <source>
        <dbReference type="EMBL" id="MCP1102765.1"/>
    </source>
</evidence>
<comment type="caution">
    <text evidence="1">The sequence shown here is derived from an EMBL/GenBank/DDBJ whole genome shotgun (WGS) entry which is preliminary data.</text>
</comment>
<keyword evidence="2" id="KW-1185">Reference proteome</keyword>
<name>A0ABT1EAB8_9FIRM</name>
<proteinExistence type="predicted"/>
<dbReference type="RefSeq" id="WP_262066551.1">
    <property type="nucleotide sequence ID" value="NZ_JAMXOD010000013.1"/>
</dbReference>
<gene>
    <name evidence="1" type="ORF">NK125_10080</name>
</gene>
<dbReference type="EMBL" id="JAMZFW010000013">
    <property type="protein sequence ID" value="MCP1102765.1"/>
    <property type="molecule type" value="Genomic_DNA"/>
</dbReference>
<reference evidence="1 2" key="1">
    <citation type="journal article" date="2022" name="Genome Biol. Evol.">
        <title>Host diet, physiology and behaviors set the stage for Lachnospiraceae cladogenesis.</title>
        <authorList>
            <person name="Vera-Ponce De Leon A."/>
            <person name="Schneider M."/>
            <person name="Jahnes B.C."/>
            <person name="Sadowski V."/>
            <person name="Camuy-Velez L.A."/>
            <person name="Duan J."/>
            <person name="Sabree Z.L."/>
        </authorList>
    </citation>
    <scope>NUCLEOTIDE SEQUENCE [LARGE SCALE GENOMIC DNA]</scope>
    <source>
        <strain evidence="1 2">PAL113</strain>
    </source>
</reference>
<organism evidence="1 2">
    <name type="scientific">Aequitasia blattaphilus</name>
    <dbReference type="NCBI Taxonomy" id="2949332"/>
    <lineage>
        <taxon>Bacteria</taxon>
        <taxon>Bacillati</taxon>
        <taxon>Bacillota</taxon>
        <taxon>Clostridia</taxon>
        <taxon>Lachnospirales</taxon>
        <taxon>Lachnospiraceae</taxon>
        <taxon>Aequitasia</taxon>
    </lineage>
</organism>
<accession>A0ABT1EAB8</accession>